<evidence type="ECO:0000313" key="5">
    <source>
        <dbReference type="EMBL" id="PWN21930.1"/>
    </source>
</evidence>
<feature type="compositionally biased region" description="Polar residues" evidence="4">
    <location>
        <begin position="1107"/>
        <end position="1116"/>
    </location>
</feature>
<name>A0A316U9L8_9BASI</name>
<dbReference type="PANTHER" id="PTHR46170">
    <property type="entry name" value="GATOR COMPLEX PROTEIN WDR59"/>
    <property type="match status" value="1"/>
</dbReference>
<feature type="region of interest" description="Disordered" evidence="4">
    <location>
        <begin position="1053"/>
        <end position="1081"/>
    </location>
</feature>
<proteinExistence type="predicted"/>
<feature type="compositionally biased region" description="Basic and acidic residues" evidence="4">
    <location>
        <begin position="49"/>
        <end position="64"/>
    </location>
</feature>
<dbReference type="GO" id="GO:0034198">
    <property type="term" value="P:cellular response to amino acid starvation"/>
    <property type="evidence" value="ECO:0007669"/>
    <property type="project" value="TreeGrafter"/>
</dbReference>
<feature type="compositionally biased region" description="Polar residues" evidence="4">
    <location>
        <begin position="173"/>
        <end position="209"/>
    </location>
</feature>
<evidence type="ECO:0000256" key="4">
    <source>
        <dbReference type="SAM" id="MobiDB-lite"/>
    </source>
</evidence>
<dbReference type="Gene3D" id="2.130.10.10">
    <property type="entry name" value="YVTN repeat-like/Quinoprotein amine dehydrogenase"/>
    <property type="match status" value="1"/>
</dbReference>
<feature type="compositionally biased region" description="Low complexity" evidence="4">
    <location>
        <begin position="553"/>
        <end position="568"/>
    </location>
</feature>
<dbReference type="SUPFAM" id="SSF50978">
    <property type="entry name" value="WD40 repeat-like"/>
    <property type="match status" value="1"/>
</dbReference>
<reference evidence="5 6" key="1">
    <citation type="journal article" date="2018" name="Mol. Biol. Evol.">
        <title>Broad Genomic Sampling Reveals a Smut Pathogenic Ancestry of the Fungal Clade Ustilaginomycotina.</title>
        <authorList>
            <person name="Kijpornyongpan T."/>
            <person name="Mondo S.J."/>
            <person name="Barry K."/>
            <person name="Sandor L."/>
            <person name="Lee J."/>
            <person name="Lipzen A."/>
            <person name="Pangilinan J."/>
            <person name="LaButti K."/>
            <person name="Hainaut M."/>
            <person name="Henrissat B."/>
            <person name="Grigoriev I.V."/>
            <person name="Spatafora J.W."/>
            <person name="Aime M.C."/>
        </authorList>
    </citation>
    <scope>NUCLEOTIDE SEQUENCE [LARGE SCALE GENOMIC DNA]</scope>
    <source>
        <strain evidence="5 6">MCA 4718</strain>
    </source>
</reference>
<dbReference type="InterPro" id="IPR001680">
    <property type="entry name" value="WD40_rpt"/>
</dbReference>
<feature type="compositionally biased region" description="Low complexity" evidence="4">
    <location>
        <begin position="577"/>
        <end position="596"/>
    </location>
</feature>
<dbReference type="GO" id="GO:1904263">
    <property type="term" value="P:positive regulation of TORC1 signaling"/>
    <property type="evidence" value="ECO:0007669"/>
    <property type="project" value="TreeGrafter"/>
</dbReference>
<dbReference type="SMART" id="SM00320">
    <property type="entry name" value="WD40"/>
    <property type="match status" value="5"/>
</dbReference>
<feature type="compositionally biased region" description="Low complexity" evidence="4">
    <location>
        <begin position="669"/>
        <end position="681"/>
    </location>
</feature>
<keyword evidence="2" id="KW-0677">Repeat</keyword>
<dbReference type="STRING" id="1684307.A0A316U9L8"/>
<dbReference type="GO" id="GO:0035591">
    <property type="term" value="F:signaling adaptor activity"/>
    <property type="evidence" value="ECO:0007669"/>
    <property type="project" value="TreeGrafter"/>
</dbReference>
<dbReference type="InterPro" id="IPR015943">
    <property type="entry name" value="WD40/YVTN_repeat-like_dom_sf"/>
</dbReference>
<dbReference type="Proteomes" id="UP000245942">
    <property type="component" value="Unassembled WGS sequence"/>
</dbReference>
<feature type="repeat" description="WD" evidence="3">
    <location>
        <begin position="316"/>
        <end position="362"/>
    </location>
</feature>
<gene>
    <name evidence="5" type="ORF">BCV69DRAFT_298130</name>
</gene>
<dbReference type="InterPro" id="IPR019775">
    <property type="entry name" value="WD40_repeat_CS"/>
</dbReference>
<feature type="region of interest" description="Disordered" evidence="4">
    <location>
        <begin position="1223"/>
        <end position="1313"/>
    </location>
</feature>
<feature type="region of interest" description="Disordered" evidence="4">
    <location>
        <begin position="1099"/>
        <end position="1189"/>
    </location>
</feature>
<feature type="region of interest" description="Disordered" evidence="4">
    <location>
        <begin position="32"/>
        <end position="64"/>
    </location>
</feature>
<evidence type="ECO:0000256" key="1">
    <source>
        <dbReference type="ARBA" id="ARBA00022574"/>
    </source>
</evidence>
<feature type="compositionally biased region" description="Basic and acidic residues" evidence="4">
    <location>
        <begin position="1060"/>
        <end position="1074"/>
    </location>
</feature>
<protein>
    <submittedName>
        <fullName evidence="5">Uncharacterized protein</fullName>
    </submittedName>
</protein>
<dbReference type="RefSeq" id="XP_025349090.1">
    <property type="nucleotide sequence ID" value="XM_025494186.1"/>
</dbReference>
<evidence type="ECO:0000313" key="6">
    <source>
        <dbReference type="Proteomes" id="UP000245942"/>
    </source>
</evidence>
<evidence type="ECO:0000256" key="2">
    <source>
        <dbReference type="ARBA" id="ARBA00022737"/>
    </source>
</evidence>
<dbReference type="OrthoDB" id="311712at2759"/>
<feature type="compositionally biased region" description="Basic and acidic residues" evidence="4">
    <location>
        <begin position="1232"/>
        <end position="1247"/>
    </location>
</feature>
<keyword evidence="6" id="KW-1185">Reference proteome</keyword>
<sequence length="1313" mass="140146">MTIPASLQDGSSAQPAPLPAVSNLATSLQANIERSRDSRAPANGGDATDGVRNRRDTTDGVRNRRDTTFYKSASIFINEPVGSMSLSPANRDVVLAARKGLYIVDLESPFAPPRFLAQLSTWEAADVQWSPHPSRAHWVASTSNDRLLIWNLDRPEGAPRGPLPLANRDSGVHSASASTKIAGGTYTTASTSPTEGTSPKSQSVNPLHQSLSAPASTSSPRSSAIEYVLSAHTRAITDINFSAHHPDVLASCGIDAWSWVWDLRTPSKPVAGYSAWNAPATQIKWNRSSPHRLATAVDNKVLIWDERKGALPLATIEAHVNQIYGLDWSRATSSRGLDCLVTCSLDGAVKFWDLGTPASQAAIATRSLVTQPEQVIQTSTPIWRARHLPFGKGVMTLPQRGDTTLSMWSKEHPENGPAEQFVGHKDIVKEYLFRSRGGADPDNDDRRFQLITWSKDQTLRLWPVSEDAMKKVGHRPGAKIKVLQTRKNAKDISYRDPPYLIAQRQQGRSPAGGNETRLPNIHHQQPSAGTSAATSPGGAAARVGSTDQGDFTSSPVPLPSKGLLSSSLTDRTGGAGPFSHSAASPSSHLLLSRSFPKSVSRSQPGASIGEKGQSYGSVLTVGGAASTRSHETRRSGGVASTGTSSFVAPANALAGGRYASLLTARADPGASAGAQSGGESAAVRRSKRRSKRLAQGAASTYMTRGTGAALGADLLRMKVGTLYSSQSRRSRNEAVSWISGVKVDKYDHRSRRSKSEEMKHSSSAGDLVLKRPSVMSRGVSDGLVRSPMVRHDSDVDKSGEIDLQEEIIDVSKEIPQVSYEKVDIAKRACILCLYGPWAKGGPVYMRLSLRFPASYPSEAPKFDLDHNAFVSLKTRAFLLRALRAIIAECVAQLEGCMKPCARFLAGSRTIEVGDDVVLAPQSAPFGEDSDEEEAATEKGGGKIRGQMIRLLPGARCGASFSPSGDLVIFNVVKTPSHSRAQSRLRNVIASMPEPPTMAGGGGGAGSNAGTFQPDSTAASVSATGAGARPAGGRFLTSYASITSAMDSLTKMATEGGVEDDSGRGRASHLEKSAVDKGMPGPELMHLMDARFLARRLQARSDSKKNGEQNGAGSNADSDAPLPHEATPSSPQRGRGRQGPATAPLAPLSSLDHSEVHSQVSSRNPSRDMSPLTKRTPRSRSVAIGRDRHNASPLVASGRLVHAHSEVKIYRVDVSALTLRISRREEEQEEQEAMEREQRAMRSDEVKVVDMANSSRSRSQEHKRGKGQRSGEEGNEDEGGDPGGGRSRTEALARPAMGRKRSASSPSTPVRALQ</sequence>
<feature type="region of interest" description="Disordered" evidence="4">
    <location>
        <begin position="494"/>
        <end position="643"/>
    </location>
</feature>
<dbReference type="PANTHER" id="PTHR46170:SF1">
    <property type="entry name" value="GATOR COMPLEX PROTEIN WDR59"/>
    <property type="match status" value="1"/>
</dbReference>
<keyword evidence="1 3" id="KW-0853">WD repeat</keyword>
<organism evidence="5 6">
    <name type="scientific">Pseudomicrostroma glucosiphilum</name>
    <dbReference type="NCBI Taxonomy" id="1684307"/>
    <lineage>
        <taxon>Eukaryota</taxon>
        <taxon>Fungi</taxon>
        <taxon>Dikarya</taxon>
        <taxon>Basidiomycota</taxon>
        <taxon>Ustilaginomycotina</taxon>
        <taxon>Exobasidiomycetes</taxon>
        <taxon>Microstromatales</taxon>
        <taxon>Microstromatales incertae sedis</taxon>
        <taxon>Pseudomicrostroma</taxon>
    </lineage>
</organism>
<feature type="compositionally biased region" description="Low complexity" evidence="4">
    <location>
        <begin position="526"/>
        <end position="541"/>
    </location>
</feature>
<evidence type="ECO:0000256" key="3">
    <source>
        <dbReference type="PROSITE-ProRule" id="PRU00221"/>
    </source>
</evidence>
<dbReference type="Pfam" id="PF00400">
    <property type="entry name" value="WD40"/>
    <property type="match status" value="1"/>
</dbReference>
<dbReference type="GO" id="GO:0005774">
    <property type="term" value="C:vacuolar membrane"/>
    <property type="evidence" value="ECO:0007669"/>
    <property type="project" value="TreeGrafter"/>
</dbReference>
<feature type="region of interest" description="Disordered" evidence="4">
    <location>
        <begin position="160"/>
        <end position="219"/>
    </location>
</feature>
<dbReference type="GO" id="GO:0035859">
    <property type="term" value="C:Seh1-associated complex"/>
    <property type="evidence" value="ECO:0007669"/>
    <property type="project" value="TreeGrafter"/>
</dbReference>
<feature type="compositionally biased region" description="Low complexity" evidence="4">
    <location>
        <begin position="210"/>
        <end position="219"/>
    </location>
</feature>
<dbReference type="PROSITE" id="PS00678">
    <property type="entry name" value="WD_REPEATS_1"/>
    <property type="match status" value="2"/>
</dbReference>
<dbReference type="InterPro" id="IPR036322">
    <property type="entry name" value="WD40_repeat_dom_sf"/>
</dbReference>
<dbReference type="EMBL" id="KZ819324">
    <property type="protein sequence ID" value="PWN21930.1"/>
    <property type="molecule type" value="Genomic_DNA"/>
</dbReference>
<accession>A0A316U9L8</accession>
<dbReference type="GeneID" id="37015920"/>
<dbReference type="InterPro" id="IPR049567">
    <property type="entry name" value="WDR59-like"/>
</dbReference>
<feature type="repeat" description="WD" evidence="3">
    <location>
        <begin position="229"/>
        <end position="271"/>
    </location>
</feature>
<dbReference type="PROSITE" id="PS50082">
    <property type="entry name" value="WD_REPEATS_2"/>
    <property type="match status" value="2"/>
</dbReference>
<feature type="region of interest" description="Disordered" evidence="4">
    <location>
        <begin position="668"/>
        <end position="698"/>
    </location>
</feature>